<dbReference type="Pfam" id="PF02637">
    <property type="entry name" value="GatB_Yqey"/>
    <property type="match status" value="1"/>
</dbReference>
<dbReference type="InterPro" id="IPR042114">
    <property type="entry name" value="GatB_C_1"/>
</dbReference>
<dbReference type="Gene3D" id="1.10.150.380">
    <property type="entry name" value="GatB domain, N-terminal subdomain"/>
    <property type="match status" value="1"/>
</dbReference>
<dbReference type="NCBIfam" id="NF004012">
    <property type="entry name" value="PRK05477.1-2"/>
    <property type="match status" value="1"/>
</dbReference>
<evidence type="ECO:0000256" key="4">
    <source>
        <dbReference type="ARBA" id="ARBA00022598"/>
    </source>
</evidence>
<evidence type="ECO:0000256" key="2">
    <source>
        <dbReference type="ARBA" id="ARBA00011123"/>
    </source>
</evidence>
<dbReference type="GO" id="GO:0016740">
    <property type="term" value="F:transferase activity"/>
    <property type="evidence" value="ECO:0007669"/>
    <property type="project" value="UniProtKB-KW"/>
</dbReference>
<gene>
    <name evidence="11" type="primary">gatB</name>
    <name evidence="13" type="ORF">SAMN04487931_10151</name>
</gene>
<keyword evidence="14" id="KW-1185">Reference proteome</keyword>
<feature type="domain" description="Asn/Gln amidotransferase" evidence="12">
    <location>
        <begin position="327"/>
        <end position="474"/>
    </location>
</feature>
<comment type="subunit">
    <text evidence="2 11">Heterotrimer of A, B and C subunits.</text>
</comment>
<dbReference type="InterPro" id="IPR004413">
    <property type="entry name" value="GatB"/>
</dbReference>
<dbReference type="EC" id="6.3.5.-" evidence="11"/>
<dbReference type="PANTHER" id="PTHR11659:SF0">
    <property type="entry name" value="GLUTAMYL-TRNA(GLN) AMIDOTRANSFERASE SUBUNIT B, MITOCHONDRIAL"/>
    <property type="match status" value="1"/>
</dbReference>
<dbReference type="EMBL" id="FNLL01000001">
    <property type="protein sequence ID" value="SDT83886.1"/>
    <property type="molecule type" value="Genomic_DNA"/>
</dbReference>
<dbReference type="NCBIfam" id="NF004014">
    <property type="entry name" value="PRK05477.1-4"/>
    <property type="match status" value="1"/>
</dbReference>
<dbReference type="InterPro" id="IPR006075">
    <property type="entry name" value="Asn/Gln-tRNA_Trfase_suB/E_cat"/>
</dbReference>
<dbReference type="GO" id="GO:0070681">
    <property type="term" value="P:glutaminyl-tRNAGln biosynthesis via transamidation"/>
    <property type="evidence" value="ECO:0007669"/>
    <property type="project" value="TreeGrafter"/>
</dbReference>
<evidence type="ECO:0000256" key="8">
    <source>
        <dbReference type="ARBA" id="ARBA00024799"/>
    </source>
</evidence>
<dbReference type="InterPro" id="IPR014746">
    <property type="entry name" value="Gln_synth/guanido_kin_cat_dom"/>
</dbReference>
<dbReference type="InterPro" id="IPR017958">
    <property type="entry name" value="Gln-tRNA_amidoTrfase_suB_CS"/>
</dbReference>
<dbReference type="InterPro" id="IPR023168">
    <property type="entry name" value="GatB_Yqey_C_2"/>
</dbReference>
<comment type="catalytic activity">
    <reaction evidence="10 11">
        <text>L-glutamyl-tRNA(Gln) + L-glutamine + ATP + H2O = L-glutaminyl-tRNA(Gln) + L-glutamate + ADP + phosphate + H(+)</text>
        <dbReference type="Rhea" id="RHEA:17521"/>
        <dbReference type="Rhea" id="RHEA-COMP:9681"/>
        <dbReference type="Rhea" id="RHEA-COMP:9684"/>
        <dbReference type="ChEBI" id="CHEBI:15377"/>
        <dbReference type="ChEBI" id="CHEBI:15378"/>
        <dbReference type="ChEBI" id="CHEBI:29985"/>
        <dbReference type="ChEBI" id="CHEBI:30616"/>
        <dbReference type="ChEBI" id="CHEBI:43474"/>
        <dbReference type="ChEBI" id="CHEBI:58359"/>
        <dbReference type="ChEBI" id="CHEBI:78520"/>
        <dbReference type="ChEBI" id="CHEBI:78521"/>
        <dbReference type="ChEBI" id="CHEBI:456216"/>
    </reaction>
</comment>
<dbReference type="InterPro" id="IPR017959">
    <property type="entry name" value="Asn/Gln-tRNA_amidoTrfase_suB/E"/>
</dbReference>
<dbReference type="PROSITE" id="PS01234">
    <property type="entry name" value="GATB"/>
    <property type="match status" value="1"/>
</dbReference>
<comment type="catalytic activity">
    <reaction evidence="9 11">
        <text>L-aspartyl-tRNA(Asn) + L-glutamine + ATP + H2O = L-asparaginyl-tRNA(Asn) + L-glutamate + ADP + phosphate + 2 H(+)</text>
        <dbReference type="Rhea" id="RHEA:14513"/>
        <dbReference type="Rhea" id="RHEA-COMP:9674"/>
        <dbReference type="Rhea" id="RHEA-COMP:9677"/>
        <dbReference type="ChEBI" id="CHEBI:15377"/>
        <dbReference type="ChEBI" id="CHEBI:15378"/>
        <dbReference type="ChEBI" id="CHEBI:29985"/>
        <dbReference type="ChEBI" id="CHEBI:30616"/>
        <dbReference type="ChEBI" id="CHEBI:43474"/>
        <dbReference type="ChEBI" id="CHEBI:58359"/>
        <dbReference type="ChEBI" id="CHEBI:78515"/>
        <dbReference type="ChEBI" id="CHEBI:78516"/>
        <dbReference type="ChEBI" id="CHEBI:456216"/>
    </reaction>
</comment>
<evidence type="ECO:0000256" key="7">
    <source>
        <dbReference type="ARBA" id="ARBA00022917"/>
    </source>
</evidence>
<comment type="similarity">
    <text evidence="1 11">Belongs to the GatB/GatE family. GatB subfamily.</text>
</comment>
<dbReference type="GO" id="GO:0005524">
    <property type="term" value="F:ATP binding"/>
    <property type="evidence" value="ECO:0007669"/>
    <property type="project" value="UniProtKB-KW"/>
</dbReference>
<evidence type="ECO:0000256" key="11">
    <source>
        <dbReference type="HAMAP-Rule" id="MF_00121"/>
    </source>
</evidence>
<dbReference type="GO" id="GO:0050566">
    <property type="term" value="F:asparaginyl-tRNA synthase (glutamine-hydrolyzing) activity"/>
    <property type="evidence" value="ECO:0007669"/>
    <property type="project" value="RHEA"/>
</dbReference>
<dbReference type="PANTHER" id="PTHR11659">
    <property type="entry name" value="GLUTAMYL-TRNA GLN AMIDOTRANSFERASE SUBUNIT B MITOCHONDRIAL AND PROKARYOTIC PET112-RELATED"/>
    <property type="match status" value="1"/>
</dbReference>
<keyword evidence="7 11" id="KW-0648">Protein biosynthesis</keyword>
<dbReference type="NCBIfam" id="TIGR00133">
    <property type="entry name" value="gatB"/>
    <property type="match status" value="1"/>
</dbReference>
<keyword evidence="4 11" id="KW-0436">Ligase</keyword>
<evidence type="ECO:0000256" key="3">
    <source>
        <dbReference type="ARBA" id="ARBA00016923"/>
    </source>
</evidence>
<dbReference type="Proteomes" id="UP000199608">
    <property type="component" value="Unassembled WGS sequence"/>
</dbReference>
<keyword evidence="5 11" id="KW-0547">Nucleotide-binding</keyword>
<evidence type="ECO:0000313" key="14">
    <source>
        <dbReference type="Proteomes" id="UP000199608"/>
    </source>
</evidence>
<dbReference type="InterPro" id="IPR003789">
    <property type="entry name" value="Asn/Gln_tRNA_amidoTrase-B-like"/>
</dbReference>
<dbReference type="RefSeq" id="WP_092229343.1">
    <property type="nucleotide sequence ID" value="NZ_FNLL01000001.1"/>
</dbReference>
<sequence>MKYEAVIGLEIHIQLNSATKIFCDCANTPGDDPNTNVCPVCLWLPGALPVLSREVLEKATLACLALNCEIQSESAFDQKVYYYPDLPKGFQLSQAHKPLARKGWVEIQDEQGNPKKLRLHHVHMEEDVAKLVHETEGRLPISLVDFNRAGTPLVEVVTEPELKSPYDAMEFLKAIRNQVRYTGCAECSMESGTMRCDANISIRPEGSDQLNTKVEVKNMNSIHHVGDAIAYEIKRQIEAVNNNEPIILHTRLWDPEKHVTTAMRAKFEGPCIPDPSVPMIVLTDSWLEKIKALLPEMPGHKVKRFVQDYALTRDEAVLMSSERGISEFFESVVTLGAPARMTAGWMATQLLPALKAHGQTLADTSVTPERFAGLIQMLEKNEINSNSAKSVLEKLFDTDGTPQQIVEQFGFRQVSDTTELAKIVDKIIFDNESAVNNYKNGNKKSMGFLVGQAMKVSKGKANPKLVQEMIKEQLK</sequence>
<dbReference type="HAMAP" id="MF_00121">
    <property type="entry name" value="GatB"/>
    <property type="match status" value="1"/>
</dbReference>
<dbReference type="GO" id="GO:0050567">
    <property type="term" value="F:glutaminyl-tRNA synthase (glutamine-hydrolyzing) activity"/>
    <property type="evidence" value="ECO:0007669"/>
    <property type="project" value="UniProtKB-UniRule"/>
</dbReference>
<keyword evidence="6 11" id="KW-0067">ATP-binding</keyword>
<organism evidence="13 14">
    <name type="scientific">Desulfobacula phenolica</name>
    <dbReference type="NCBI Taxonomy" id="90732"/>
    <lineage>
        <taxon>Bacteria</taxon>
        <taxon>Pseudomonadati</taxon>
        <taxon>Thermodesulfobacteriota</taxon>
        <taxon>Desulfobacteria</taxon>
        <taxon>Desulfobacterales</taxon>
        <taxon>Desulfobacteraceae</taxon>
        <taxon>Desulfobacula</taxon>
    </lineage>
</organism>
<name>A0A1H2DM74_9BACT</name>
<dbReference type="GO" id="GO:0006412">
    <property type="term" value="P:translation"/>
    <property type="evidence" value="ECO:0007669"/>
    <property type="project" value="UniProtKB-UniRule"/>
</dbReference>
<evidence type="ECO:0000259" key="12">
    <source>
        <dbReference type="SMART" id="SM00845"/>
    </source>
</evidence>
<dbReference type="SMART" id="SM00845">
    <property type="entry name" value="GatB_Yqey"/>
    <property type="match status" value="1"/>
</dbReference>
<keyword evidence="13" id="KW-0808">Transferase</keyword>
<dbReference type="Gene3D" id="1.10.10.410">
    <property type="match status" value="1"/>
</dbReference>
<evidence type="ECO:0000256" key="9">
    <source>
        <dbReference type="ARBA" id="ARBA00047380"/>
    </source>
</evidence>
<dbReference type="SUPFAM" id="SSF55931">
    <property type="entry name" value="Glutamine synthetase/guanido kinase"/>
    <property type="match status" value="1"/>
</dbReference>
<evidence type="ECO:0000313" key="13">
    <source>
        <dbReference type="EMBL" id="SDT83886.1"/>
    </source>
</evidence>
<dbReference type="InterPro" id="IPR018027">
    <property type="entry name" value="Asn/Gln_amidotransferase"/>
</dbReference>
<reference evidence="14" key="1">
    <citation type="submission" date="2016-10" db="EMBL/GenBank/DDBJ databases">
        <authorList>
            <person name="Varghese N."/>
            <person name="Submissions S."/>
        </authorList>
    </citation>
    <scope>NUCLEOTIDE SEQUENCE [LARGE SCALE GENOMIC DNA]</scope>
    <source>
        <strain evidence="14">DSM 3384</strain>
    </source>
</reference>
<proteinExistence type="inferred from homology"/>
<dbReference type="SUPFAM" id="SSF89095">
    <property type="entry name" value="GatB/YqeY motif"/>
    <property type="match status" value="1"/>
</dbReference>
<protein>
    <recommendedName>
        <fullName evidence="3 11">Aspartyl/glutamyl-tRNA(Asn/Gln) amidotransferase subunit B</fullName>
        <shortName evidence="11">Asp/Glu-ADT subunit B</shortName>
        <ecNumber evidence="11">6.3.5.-</ecNumber>
    </recommendedName>
</protein>
<dbReference type="AlphaFoldDB" id="A0A1H2DM74"/>
<comment type="function">
    <text evidence="8 11">Allows the formation of correctly charged Asn-tRNA(Asn) or Gln-tRNA(Gln) through the transamidation of misacylated Asp-tRNA(Asn) or Glu-tRNA(Gln) in organisms which lack either or both of asparaginyl-tRNA or glutaminyl-tRNA synthetases. The reaction takes place in the presence of glutamine and ATP through an activated phospho-Asp-tRNA(Asn) or phospho-Glu-tRNA(Gln).</text>
</comment>
<evidence type="ECO:0000256" key="5">
    <source>
        <dbReference type="ARBA" id="ARBA00022741"/>
    </source>
</evidence>
<accession>A0A1H2DM74</accession>
<evidence type="ECO:0000256" key="10">
    <source>
        <dbReference type="ARBA" id="ARBA00047913"/>
    </source>
</evidence>
<dbReference type="FunFam" id="1.10.10.410:FF:000001">
    <property type="entry name" value="Aspartyl/glutamyl-tRNA(Asn/Gln) amidotransferase subunit B"/>
    <property type="match status" value="1"/>
</dbReference>
<evidence type="ECO:0000256" key="6">
    <source>
        <dbReference type="ARBA" id="ARBA00022840"/>
    </source>
</evidence>
<dbReference type="Pfam" id="PF02934">
    <property type="entry name" value="GatB_N"/>
    <property type="match status" value="1"/>
</dbReference>
<evidence type="ECO:0000256" key="1">
    <source>
        <dbReference type="ARBA" id="ARBA00005306"/>
    </source>
</evidence>